<accession>A0AAP0CIP8</accession>
<sequence>MTTSLLIDALKSHGHAIKSGHNPTVFACNQLIHLYSKHGLIKDACKVFDEMPDRNVFTWNAIISAHIKSNNLDQSELLFDAAPHRDSVTYNSMLSGYANSEGYETKAFGLFKQMHSVRHDARVDEFSLTRMCNLAAKLRNSLYGKQLHSFMVKTGNDLSGFAVSALVDMYSKSGCFNEAYNAFNGCNHGSVDVVSKNAFVAACFREGNVEMAMEVFTNRGELNDVVSWNTVITGHAQNGLDKNAIELARCMDENGFIWNEHTFTSVLNACSSLKCLSLGKELHARILKQTTINLNSNPFISSGMVDVYCKCGNMKYAESIHSRYGSNNMFSASSMITGYSSQQKVSQARNIFDSLTLKTPVVWSAMFSGYLNCNCCENVFELFHILNQQQTSVVVPDDSVWCSLLGACGMQAVIDPGKQIHGYILRTRIQTNVKTVSSLIDMYSKCGNIQYALRIFKRAEVKDSVMYNVMMSGFAHHGYEQQAFDLFDEMVKDGFTPDEVTFIAILSACRHSGVVKTGEEYFRSMTERYNLTPEIDHYACMIDLYGRANELKQAMEFMRKVPIELDVVILGTFLSACKLHSNLELAHEVEEEVLRIGGESGTRYVQLANVYASEARWDDMGRIRKQMRGNEAGKTAGCSWVHVGSKVHSFTSGDSSRFENESLCSVLQFLIMEMNEKQEIQICS</sequence>
<keyword evidence="4" id="KW-1185">Reference proteome</keyword>
<evidence type="ECO:0000256" key="2">
    <source>
        <dbReference type="PROSITE-ProRule" id="PRU00708"/>
    </source>
</evidence>
<evidence type="ECO:0000256" key="1">
    <source>
        <dbReference type="ARBA" id="ARBA00022737"/>
    </source>
</evidence>
<dbReference type="Pfam" id="PF20431">
    <property type="entry name" value="E_motif"/>
    <property type="match status" value="1"/>
</dbReference>
<evidence type="ECO:0008006" key="5">
    <source>
        <dbReference type="Google" id="ProtNLM"/>
    </source>
</evidence>
<dbReference type="EMBL" id="JBCNJP010000024">
    <property type="protein sequence ID" value="KAK9056751.1"/>
    <property type="molecule type" value="Genomic_DNA"/>
</dbReference>
<dbReference type="InterPro" id="IPR046960">
    <property type="entry name" value="PPR_At4g14850-like_plant"/>
</dbReference>
<keyword evidence="1" id="KW-0677">Repeat</keyword>
<dbReference type="PANTHER" id="PTHR47926:SF387">
    <property type="entry name" value="PENTATRICOPEPTIDE REPEAT-CONTAINING PROTEIN"/>
    <property type="match status" value="1"/>
</dbReference>
<feature type="repeat" description="PPR" evidence="2">
    <location>
        <begin position="24"/>
        <end position="58"/>
    </location>
</feature>
<dbReference type="GO" id="GO:0009451">
    <property type="term" value="P:RNA modification"/>
    <property type="evidence" value="ECO:0007669"/>
    <property type="project" value="InterPro"/>
</dbReference>
<gene>
    <name evidence="3" type="ORF">SSX86_024114</name>
</gene>
<comment type="caution">
    <text evidence="3">The sequence shown here is derived from an EMBL/GenBank/DDBJ whole genome shotgun (WGS) entry which is preliminary data.</text>
</comment>
<feature type="repeat" description="PPR" evidence="2">
    <location>
        <begin position="463"/>
        <end position="497"/>
    </location>
</feature>
<dbReference type="GO" id="GO:0003723">
    <property type="term" value="F:RNA binding"/>
    <property type="evidence" value="ECO:0007669"/>
    <property type="project" value="InterPro"/>
</dbReference>
<dbReference type="InterPro" id="IPR011990">
    <property type="entry name" value="TPR-like_helical_dom_sf"/>
</dbReference>
<reference evidence="3 4" key="1">
    <citation type="submission" date="2024-04" db="EMBL/GenBank/DDBJ databases">
        <title>The reference genome of an endangered Asteraceae, Deinandra increscens subsp. villosa, native to the Central Coast of California.</title>
        <authorList>
            <person name="Guilliams M."/>
            <person name="Hasenstab-Lehman K."/>
            <person name="Meyer R."/>
            <person name="Mcevoy S."/>
        </authorList>
    </citation>
    <scope>NUCLEOTIDE SEQUENCE [LARGE SCALE GENOMIC DNA]</scope>
    <source>
        <tissue evidence="3">Leaf</tissue>
    </source>
</reference>
<protein>
    <recommendedName>
        <fullName evidence="5">Pentatricopeptide repeat-containing protein</fullName>
    </recommendedName>
</protein>
<name>A0AAP0CIP8_9ASTR</name>
<dbReference type="PROSITE" id="PS51375">
    <property type="entry name" value="PPR"/>
    <property type="match status" value="4"/>
</dbReference>
<dbReference type="NCBIfam" id="TIGR00756">
    <property type="entry name" value="PPR"/>
    <property type="match status" value="2"/>
</dbReference>
<feature type="repeat" description="PPR" evidence="2">
    <location>
        <begin position="224"/>
        <end position="258"/>
    </location>
</feature>
<evidence type="ECO:0000313" key="4">
    <source>
        <dbReference type="Proteomes" id="UP001408789"/>
    </source>
</evidence>
<dbReference type="AlphaFoldDB" id="A0AAP0CIP8"/>
<dbReference type="Proteomes" id="UP001408789">
    <property type="component" value="Unassembled WGS sequence"/>
</dbReference>
<dbReference type="InterPro" id="IPR002885">
    <property type="entry name" value="PPR_rpt"/>
</dbReference>
<dbReference type="InterPro" id="IPR046848">
    <property type="entry name" value="E_motif"/>
</dbReference>
<organism evidence="3 4">
    <name type="scientific">Deinandra increscens subsp. villosa</name>
    <dbReference type="NCBI Taxonomy" id="3103831"/>
    <lineage>
        <taxon>Eukaryota</taxon>
        <taxon>Viridiplantae</taxon>
        <taxon>Streptophyta</taxon>
        <taxon>Embryophyta</taxon>
        <taxon>Tracheophyta</taxon>
        <taxon>Spermatophyta</taxon>
        <taxon>Magnoliopsida</taxon>
        <taxon>eudicotyledons</taxon>
        <taxon>Gunneridae</taxon>
        <taxon>Pentapetalae</taxon>
        <taxon>asterids</taxon>
        <taxon>campanulids</taxon>
        <taxon>Asterales</taxon>
        <taxon>Asteraceae</taxon>
        <taxon>Asteroideae</taxon>
        <taxon>Heliantheae alliance</taxon>
        <taxon>Madieae</taxon>
        <taxon>Madiinae</taxon>
        <taxon>Deinandra</taxon>
    </lineage>
</organism>
<dbReference type="Pfam" id="PF01535">
    <property type="entry name" value="PPR"/>
    <property type="match status" value="8"/>
</dbReference>
<dbReference type="FunFam" id="1.25.40.10:FF:000090">
    <property type="entry name" value="Pentatricopeptide repeat-containing protein, chloroplastic"/>
    <property type="match status" value="1"/>
</dbReference>
<dbReference type="PANTHER" id="PTHR47926">
    <property type="entry name" value="PENTATRICOPEPTIDE REPEAT-CONTAINING PROTEIN"/>
    <property type="match status" value="1"/>
</dbReference>
<feature type="repeat" description="PPR" evidence="2">
    <location>
        <begin position="86"/>
        <end position="121"/>
    </location>
</feature>
<evidence type="ECO:0000313" key="3">
    <source>
        <dbReference type="EMBL" id="KAK9056751.1"/>
    </source>
</evidence>
<dbReference type="Gene3D" id="1.25.40.10">
    <property type="entry name" value="Tetratricopeptide repeat domain"/>
    <property type="match status" value="5"/>
</dbReference>
<proteinExistence type="predicted"/>
<dbReference type="FunFam" id="1.25.40.10:FF:000442">
    <property type="entry name" value="Pentatricopeptide repeat-containing protein At3g49710"/>
    <property type="match status" value="1"/>
</dbReference>
<dbReference type="Pfam" id="PF13041">
    <property type="entry name" value="PPR_2"/>
    <property type="match status" value="2"/>
</dbReference>